<evidence type="ECO:0000256" key="3">
    <source>
        <dbReference type="ARBA" id="ARBA00022475"/>
    </source>
</evidence>
<dbReference type="SUPFAM" id="SSF56601">
    <property type="entry name" value="beta-lactamase/transpeptidase-like"/>
    <property type="match status" value="1"/>
</dbReference>
<evidence type="ECO:0000256" key="11">
    <source>
        <dbReference type="ARBA" id="ARBA00022989"/>
    </source>
</evidence>
<keyword evidence="18" id="KW-1185">Reference proteome</keyword>
<dbReference type="Gene3D" id="3.90.1310.10">
    <property type="entry name" value="Penicillin-binding protein 2a (Domain 2)"/>
    <property type="match status" value="1"/>
</dbReference>
<comment type="caution">
    <text evidence="17">The sequence shown here is derived from an EMBL/GenBank/DDBJ whole genome shotgun (WGS) entry which is preliminary data.</text>
</comment>
<evidence type="ECO:0000256" key="2">
    <source>
        <dbReference type="ARBA" id="ARBA00004236"/>
    </source>
</evidence>
<keyword evidence="8" id="KW-0378">Hydrolase</keyword>
<keyword evidence="6" id="KW-0645">Protease</keyword>
<protein>
    <submittedName>
        <fullName evidence="17">Penicillin-binding protein 2</fullName>
    </submittedName>
</protein>
<evidence type="ECO:0000256" key="14">
    <source>
        <dbReference type="SAM" id="Phobius"/>
    </source>
</evidence>
<dbReference type="Gene3D" id="3.30.1390.30">
    <property type="entry name" value="Penicillin-binding protein 2a, domain 3"/>
    <property type="match status" value="1"/>
</dbReference>
<evidence type="ECO:0000313" key="18">
    <source>
        <dbReference type="Proteomes" id="UP000243525"/>
    </source>
</evidence>
<dbReference type="GO" id="GO:0005886">
    <property type="term" value="C:plasma membrane"/>
    <property type="evidence" value="ECO:0007669"/>
    <property type="project" value="UniProtKB-SubCell"/>
</dbReference>
<dbReference type="Proteomes" id="UP000243525">
    <property type="component" value="Unassembled WGS sequence"/>
</dbReference>
<keyword evidence="9" id="KW-0133">Cell shape</keyword>
<dbReference type="InterPro" id="IPR050515">
    <property type="entry name" value="Beta-lactam/transpept"/>
</dbReference>
<keyword evidence="13" id="KW-0961">Cell wall biogenesis/degradation</keyword>
<keyword evidence="5" id="KW-0121">Carboxypeptidase</keyword>
<organism evidence="17 18">
    <name type="scientific">Mangrovibacterium marinum</name>
    <dbReference type="NCBI Taxonomy" id="1639118"/>
    <lineage>
        <taxon>Bacteria</taxon>
        <taxon>Pseudomonadati</taxon>
        <taxon>Bacteroidota</taxon>
        <taxon>Bacteroidia</taxon>
        <taxon>Marinilabiliales</taxon>
        <taxon>Prolixibacteraceae</taxon>
        <taxon>Mangrovibacterium</taxon>
    </lineage>
</organism>
<dbReference type="PANTHER" id="PTHR30627">
    <property type="entry name" value="PEPTIDOGLYCAN D,D-TRANSPEPTIDASE"/>
    <property type="match status" value="1"/>
</dbReference>
<dbReference type="Gene3D" id="3.40.710.10">
    <property type="entry name" value="DD-peptidase/beta-lactamase superfamily"/>
    <property type="match status" value="1"/>
</dbReference>
<dbReference type="EMBL" id="QAAD01000024">
    <property type="protein sequence ID" value="PTN05962.1"/>
    <property type="molecule type" value="Genomic_DNA"/>
</dbReference>
<dbReference type="InterPro" id="IPR001460">
    <property type="entry name" value="PCN-bd_Tpept"/>
</dbReference>
<dbReference type="InterPro" id="IPR036138">
    <property type="entry name" value="PBP_dimer_sf"/>
</dbReference>
<reference evidence="17 18" key="1">
    <citation type="submission" date="2018-04" db="EMBL/GenBank/DDBJ databases">
        <title>Genomic Encyclopedia of Archaeal and Bacterial Type Strains, Phase II (KMG-II): from individual species to whole genera.</title>
        <authorList>
            <person name="Goeker M."/>
        </authorList>
    </citation>
    <scope>NUCLEOTIDE SEQUENCE [LARGE SCALE GENOMIC DNA]</scope>
    <source>
        <strain evidence="17 18">DSM 28823</strain>
    </source>
</reference>
<keyword evidence="10" id="KW-0573">Peptidoglycan synthesis</keyword>
<dbReference type="GO" id="GO:0009252">
    <property type="term" value="P:peptidoglycan biosynthetic process"/>
    <property type="evidence" value="ECO:0007669"/>
    <property type="project" value="UniProtKB-KW"/>
</dbReference>
<name>A0A2T5BXW3_9BACT</name>
<feature type="domain" description="Penicillin-binding protein dimerisation" evidence="16">
    <location>
        <begin position="51"/>
        <end position="212"/>
    </location>
</feature>
<evidence type="ECO:0000313" key="17">
    <source>
        <dbReference type="EMBL" id="PTN05962.1"/>
    </source>
</evidence>
<dbReference type="OrthoDB" id="9766847at2"/>
<dbReference type="Pfam" id="PF00905">
    <property type="entry name" value="Transpeptidase"/>
    <property type="match status" value="1"/>
</dbReference>
<dbReference type="GO" id="GO:0071555">
    <property type="term" value="P:cell wall organization"/>
    <property type="evidence" value="ECO:0007669"/>
    <property type="project" value="UniProtKB-KW"/>
</dbReference>
<dbReference type="InterPro" id="IPR017790">
    <property type="entry name" value="Penicillin-binding_protein_2"/>
</dbReference>
<dbReference type="GO" id="GO:0009002">
    <property type="term" value="F:serine-type D-Ala-D-Ala carboxypeptidase activity"/>
    <property type="evidence" value="ECO:0007669"/>
    <property type="project" value="InterPro"/>
</dbReference>
<evidence type="ECO:0000256" key="9">
    <source>
        <dbReference type="ARBA" id="ARBA00022960"/>
    </source>
</evidence>
<keyword evidence="3" id="KW-1003">Cell membrane</keyword>
<dbReference type="NCBIfam" id="TIGR03423">
    <property type="entry name" value="pbp2_mrdA"/>
    <property type="match status" value="1"/>
</dbReference>
<dbReference type="FunFam" id="3.40.710.10:FF:000024">
    <property type="entry name" value="Penicillin-binding protein 2"/>
    <property type="match status" value="1"/>
</dbReference>
<dbReference type="GO" id="GO:0008658">
    <property type="term" value="F:penicillin binding"/>
    <property type="evidence" value="ECO:0007669"/>
    <property type="project" value="InterPro"/>
</dbReference>
<gene>
    <name evidence="17" type="ORF">C8N47_12425</name>
</gene>
<keyword evidence="4" id="KW-0997">Cell inner membrane</keyword>
<dbReference type="SUPFAM" id="SSF56519">
    <property type="entry name" value="Penicillin binding protein dimerisation domain"/>
    <property type="match status" value="1"/>
</dbReference>
<feature type="transmembrane region" description="Helical" evidence="14">
    <location>
        <begin position="9"/>
        <end position="28"/>
    </location>
</feature>
<evidence type="ECO:0000256" key="8">
    <source>
        <dbReference type="ARBA" id="ARBA00022801"/>
    </source>
</evidence>
<feature type="domain" description="Penicillin-binding protein transpeptidase" evidence="15">
    <location>
        <begin position="252"/>
        <end position="573"/>
    </location>
</feature>
<evidence type="ECO:0000259" key="15">
    <source>
        <dbReference type="Pfam" id="PF00905"/>
    </source>
</evidence>
<evidence type="ECO:0000256" key="12">
    <source>
        <dbReference type="ARBA" id="ARBA00023136"/>
    </source>
</evidence>
<keyword evidence="11 14" id="KW-1133">Transmembrane helix</keyword>
<dbReference type="PANTHER" id="PTHR30627:SF2">
    <property type="entry name" value="PEPTIDOGLYCAN D,D-TRANSPEPTIDASE MRDA"/>
    <property type="match status" value="1"/>
</dbReference>
<evidence type="ECO:0000256" key="13">
    <source>
        <dbReference type="ARBA" id="ARBA00023316"/>
    </source>
</evidence>
<dbReference type="RefSeq" id="WP_107823640.1">
    <property type="nucleotide sequence ID" value="NZ_OY782574.1"/>
</dbReference>
<keyword evidence="12 14" id="KW-0472">Membrane</keyword>
<evidence type="ECO:0000256" key="4">
    <source>
        <dbReference type="ARBA" id="ARBA00022519"/>
    </source>
</evidence>
<evidence type="ECO:0000256" key="1">
    <source>
        <dbReference type="ARBA" id="ARBA00004167"/>
    </source>
</evidence>
<accession>A0A2T5BXW3</accession>
<proteinExistence type="predicted"/>
<evidence type="ECO:0000259" key="16">
    <source>
        <dbReference type="Pfam" id="PF03717"/>
    </source>
</evidence>
<dbReference type="InterPro" id="IPR012338">
    <property type="entry name" value="Beta-lactam/transpept-like"/>
</dbReference>
<dbReference type="AlphaFoldDB" id="A0A2T5BXW3"/>
<comment type="subcellular location">
    <subcellularLocation>
        <location evidence="2">Cell membrane</location>
    </subcellularLocation>
    <subcellularLocation>
        <location evidence="1">Membrane</location>
        <topology evidence="1">Single-pass membrane protein</topology>
    </subcellularLocation>
</comment>
<evidence type="ECO:0000256" key="10">
    <source>
        <dbReference type="ARBA" id="ARBA00022984"/>
    </source>
</evidence>
<evidence type="ECO:0000256" key="7">
    <source>
        <dbReference type="ARBA" id="ARBA00022692"/>
    </source>
</evidence>
<evidence type="ECO:0000256" key="6">
    <source>
        <dbReference type="ARBA" id="ARBA00022670"/>
    </source>
</evidence>
<dbReference type="GO" id="GO:0006508">
    <property type="term" value="P:proteolysis"/>
    <property type="evidence" value="ECO:0007669"/>
    <property type="project" value="UniProtKB-KW"/>
</dbReference>
<dbReference type="InterPro" id="IPR005311">
    <property type="entry name" value="PBP_dimer"/>
</dbReference>
<sequence length="608" mass="68275">MDKYAKRQYIIGVIFALIAIIFIVRLFSLQVLDSSYKKYATRNVLRPVINYPARGLIYDRNGDLLVYNKAAYDLLVTPREVSAFDTTQLCSILKISKDELVQELKKARKYSRYKPSVIVKQLSTEMYAMLQEKLYKYPGFFVQTRTLREYAHPIAAHMLGYVGEVNQSQINKDPYYAQGDYIGITGIERAYEKELRGHKGVSYFLVDVHNRLKGAYNEGKNDSAAVLGNNLTTTIDAKLQAYCELLMQNKRGAVVAIEPSTGEILCYFSGPDYDANLLVGRERSKNYQMLLADTLKPLTNRAISAAYSPGSTFKTINALIALEEGTITPQTTFVCGGPGTKPISCTHHHESPIDLVGGIRESCNPYFWNTFRSIIGNYPKAEDGYKKWREYVESFGLGQRLGTEFYGQSPGNIPQASYYDRFYGRHHWNALTVRSLAIGQGEVIVTPLQMANMAAVIANRGYYIDPHLVKSISDPDNNIHQLDFKRSDCMVHADKFEQVIEGMQEVIDQTNTRYTAHVDGIEICGKTGTIQNTHGADHSAFIAFAPKNNPKIAIAAYVENGVWGARYAAPIASLMIEKYLNDSIGAPNRLATEKRMIEANLLNPNQKK</sequence>
<dbReference type="GO" id="GO:0071972">
    <property type="term" value="F:peptidoglycan L,D-transpeptidase activity"/>
    <property type="evidence" value="ECO:0007669"/>
    <property type="project" value="TreeGrafter"/>
</dbReference>
<keyword evidence="7 14" id="KW-0812">Transmembrane</keyword>
<dbReference type="Pfam" id="PF03717">
    <property type="entry name" value="PBP_dimer"/>
    <property type="match status" value="1"/>
</dbReference>
<evidence type="ECO:0000256" key="5">
    <source>
        <dbReference type="ARBA" id="ARBA00022645"/>
    </source>
</evidence>
<dbReference type="GO" id="GO:0008360">
    <property type="term" value="P:regulation of cell shape"/>
    <property type="evidence" value="ECO:0007669"/>
    <property type="project" value="UniProtKB-KW"/>
</dbReference>